<protein>
    <submittedName>
        <fullName evidence="3">Uncharacterized protein</fullName>
    </submittedName>
</protein>
<dbReference type="PROSITE" id="PS51257">
    <property type="entry name" value="PROKAR_LIPOPROTEIN"/>
    <property type="match status" value="1"/>
</dbReference>
<evidence type="ECO:0000256" key="2">
    <source>
        <dbReference type="SAM" id="SignalP"/>
    </source>
</evidence>
<keyword evidence="4" id="KW-1185">Reference proteome</keyword>
<feature type="signal peptide" evidence="2">
    <location>
        <begin position="1"/>
        <end position="26"/>
    </location>
</feature>
<gene>
    <name evidence="3" type="ORF">CLV42_104556</name>
</gene>
<keyword evidence="2" id="KW-0732">Signal</keyword>
<feature type="compositionally biased region" description="Basic and acidic residues" evidence="1">
    <location>
        <begin position="41"/>
        <end position="59"/>
    </location>
</feature>
<evidence type="ECO:0000313" key="3">
    <source>
        <dbReference type="EMBL" id="PSL32253.1"/>
    </source>
</evidence>
<organism evidence="3 4">
    <name type="scientific">Chitinophaga ginsengisoli</name>
    <dbReference type="NCBI Taxonomy" id="363837"/>
    <lineage>
        <taxon>Bacteria</taxon>
        <taxon>Pseudomonadati</taxon>
        <taxon>Bacteroidota</taxon>
        <taxon>Chitinophagia</taxon>
        <taxon>Chitinophagales</taxon>
        <taxon>Chitinophagaceae</taxon>
        <taxon>Chitinophaga</taxon>
    </lineage>
</organism>
<evidence type="ECO:0000256" key="1">
    <source>
        <dbReference type="SAM" id="MobiDB-lite"/>
    </source>
</evidence>
<dbReference type="EMBL" id="PYGK01000004">
    <property type="protein sequence ID" value="PSL32253.1"/>
    <property type="molecule type" value="Genomic_DNA"/>
</dbReference>
<dbReference type="AlphaFoldDB" id="A0A2P8GE47"/>
<comment type="caution">
    <text evidence="3">The sequence shown here is derived from an EMBL/GenBank/DDBJ whole genome shotgun (WGS) entry which is preliminary data.</text>
</comment>
<reference evidence="3 4" key="1">
    <citation type="submission" date="2018-03" db="EMBL/GenBank/DDBJ databases">
        <title>Genomic Encyclopedia of Archaeal and Bacterial Type Strains, Phase II (KMG-II): from individual species to whole genera.</title>
        <authorList>
            <person name="Goeker M."/>
        </authorList>
    </citation>
    <scope>NUCLEOTIDE SEQUENCE [LARGE SCALE GENOMIC DNA]</scope>
    <source>
        <strain evidence="3 4">DSM 18107</strain>
    </source>
</reference>
<feature type="region of interest" description="Disordered" evidence="1">
    <location>
        <begin position="38"/>
        <end position="70"/>
    </location>
</feature>
<dbReference type="Proteomes" id="UP000240978">
    <property type="component" value="Unassembled WGS sequence"/>
</dbReference>
<accession>A0A2P8GE47</accession>
<feature type="chain" id="PRO_5015121596" evidence="2">
    <location>
        <begin position="27"/>
        <end position="145"/>
    </location>
</feature>
<evidence type="ECO:0000313" key="4">
    <source>
        <dbReference type="Proteomes" id="UP000240978"/>
    </source>
</evidence>
<proteinExistence type="predicted"/>
<sequence length="145" mass="16598">MFIRRLKATLLLTVFLLNTVVGVACAVGLDMGFNSTHHHEHKETATTEGKGVHHHAESSHHHHHQKKQKDNCCNDNVMKFVQTDKSLSPILDFSSHPTYCILFISTFHNIDVWVSSRVKADNRYFARSYHPPIPDIRIAIQSFQI</sequence>
<name>A0A2P8GE47_9BACT</name>